<dbReference type="GO" id="GO:0008017">
    <property type="term" value="F:microtubule binding"/>
    <property type="evidence" value="ECO:0007669"/>
    <property type="project" value="TreeGrafter"/>
</dbReference>
<dbReference type="EMBL" id="JAATIS010005064">
    <property type="protein sequence ID" value="KAG2460348.1"/>
    <property type="molecule type" value="Genomic_DNA"/>
</dbReference>
<evidence type="ECO:0000313" key="7">
    <source>
        <dbReference type="Proteomes" id="UP000886611"/>
    </source>
</evidence>
<evidence type="ECO:0000259" key="5">
    <source>
        <dbReference type="Pfam" id="PF13639"/>
    </source>
</evidence>
<feature type="compositionally biased region" description="Basic and acidic residues" evidence="4">
    <location>
        <begin position="536"/>
        <end position="555"/>
    </location>
</feature>
<feature type="non-terminal residue" evidence="6">
    <location>
        <position position="1"/>
    </location>
</feature>
<dbReference type="GO" id="GO:0005930">
    <property type="term" value="C:axoneme"/>
    <property type="evidence" value="ECO:0007669"/>
    <property type="project" value="TreeGrafter"/>
</dbReference>
<feature type="region of interest" description="Disordered" evidence="4">
    <location>
        <begin position="213"/>
        <end position="294"/>
    </location>
</feature>
<feature type="compositionally biased region" description="Basic and acidic residues" evidence="4">
    <location>
        <begin position="491"/>
        <end position="516"/>
    </location>
</feature>
<feature type="region of interest" description="Disordered" evidence="4">
    <location>
        <begin position="470"/>
        <end position="561"/>
    </location>
</feature>
<dbReference type="SUPFAM" id="SSF57850">
    <property type="entry name" value="RING/U-box"/>
    <property type="match status" value="1"/>
</dbReference>
<dbReference type="Gene3D" id="3.30.40.10">
    <property type="entry name" value="Zinc/RING finger domain, C3HC4 (zinc finger)"/>
    <property type="match status" value="1"/>
</dbReference>
<evidence type="ECO:0000313" key="6">
    <source>
        <dbReference type="EMBL" id="KAG2460348.1"/>
    </source>
</evidence>
<keyword evidence="7" id="KW-1185">Reference proteome</keyword>
<proteinExistence type="predicted"/>
<feature type="compositionally biased region" description="Polar residues" evidence="4">
    <location>
        <begin position="233"/>
        <end position="257"/>
    </location>
</feature>
<evidence type="ECO:0000256" key="4">
    <source>
        <dbReference type="SAM" id="MobiDB-lite"/>
    </source>
</evidence>
<feature type="non-terminal residue" evidence="6">
    <location>
        <position position="805"/>
    </location>
</feature>
<comment type="caution">
    <text evidence="6">The sequence shown here is derived from an EMBL/GenBank/DDBJ whole genome shotgun (WGS) entry which is preliminary data.</text>
</comment>
<organism evidence="6 7">
    <name type="scientific">Polypterus senegalus</name>
    <name type="common">Senegal bichir</name>
    <dbReference type="NCBI Taxonomy" id="55291"/>
    <lineage>
        <taxon>Eukaryota</taxon>
        <taxon>Metazoa</taxon>
        <taxon>Chordata</taxon>
        <taxon>Craniata</taxon>
        <taxon>Vertebrata</taxon>
        <taxon>Euteleostomi</taxon>
        <taxon>Actinopterygii</taxon>
        <taxon>Polypteriformes</taxon>
        <taxon>Polypteridae</taxon>
        <taxon>Polypterus</taxon>
    </lineage>
</organism>
<dbReference type="GO" id="GO:0008270">
    <property type="term" value="F:zinc ion binding"/>
    <property type="evidence" value="ECO:0007669"/>
    <property type="project" value="UniProtKB-KW"/>
</dbReference>
<dbReference type="InterPro" id="IPR013083">
    <property type="entry name" value="Znf_RING/FYVE/PHD"/>
</dbReference>
<evidence type="ECO:0000256" key="1">
    <source>
        <dbReference type="ARBA" id="ARBA00022723"/>
    </source>
</evidence>
<keyword evidence="2" id="KW-0863">Zinc-finger</keyword>
<dbReference type="AlphaFoldDB" id="A0A8X8BJU8"/>
<dbReference type="Pfam" id="PF13639">
    <property type="entry name" value="zf-RING_2"/>
    <property type="match status" value="1"/>
</dbReference>
<dbReference type="GO" id="GO:0048487">
    <property type="term" value="F:beta-tubulin binding"/>
    <property type="evidence" value="ECO:0007669"/>
    <property type="project" value="TreeGrafter"/>
</dbReference>
<sequence length="805" mass="90552">MADNVSVEESSSSTLFEVLMNGAFDSSNLHNISDILDSSSKSSCSDSADLFVPETPSPVFSKMKCGQQKYLRSENNVKNEDHFTNGFSHSIANKQKMIISKDTSTSSFIQESPKIKRRRIDLLDNPRQPNIKDNEKPSCSTSANIGCPLNGPLSSCFLMDSGTSTSRDMLPGVSCSRHGIQQKSYNFELLLEGERLVTRALLKDVEKPISASHRLEAHKTGKSVSKSKRQMQVGKTESLSSITNNVALNKSSRGSPTASCSTAAEMSSSSGDSKRHNLTKGQNHNFRRSHLSPKNNEKEELIIIDDDDDSDDCAVRAAQIEEDRAFALSLQELLSLEERLGEVVTKKMSSAQINCLPTKTFNSASAAGKTICQICYCDYKEREKLRILPCLHDYHTRCIDRWLKDQERREAELIELHLLLDGNRISANNWFKGYEFPETGLAFELPKPLASMDIAVRFLYSRHDHLSSRSQSFHLQVKNPATNIMTEPELNDTKDIEVDQVDGEQKEETENLRLSENEPESVSAEDRKSSMSLVSNKDETKSLSERKTEEEEQKPPESMADETMECVTEEAPIPAPTETSFVLDENVIDLRQYRSLGGIYYFDVFRLPPQPTLRNGWTMVEGDKCRLNCAPAENGVLSRIGGQWMNLKALINVMRSVGVNIFVEEDSYKYASINAKNSVAENAAYEQMALLSSAYAFAWSRWNAESGTEHIVLKVSEHLKTQPVDDEDWKIYMVSSRRAMRLKITEYSDAFSDDLAENSEFHSTFLHMIKDGISEEALEQMNQSHFLFIDCMQKLLNATKVLTFS</sequence>
<dbReference type="Proteomes" id="UP000886611">
    <property type="component" value="Unassembled WGS sequence"/>
</dbReference>
<dbReference type="PANTHER" id="PTHR20929:SF11">
    <property type="entry name" value="DYNEIN AXONEMAL INTERMEDIATE CHAIN 7"/>
    <property type="match status" value="1"/>
</dbReference>
<protein>
    <submittedName>
        <fullName evidence="6">CASC1 protein</fullName>
    </submittedName>
</protein>
<accession>A0A8X8BJU8</accession>
<keyword evidence="3" id="KW-0862">Zinc</keyword>
<keyword evidence="1" id="KW-0479">Metal-binding</keyword>
<dbReference type="InterPro" id="IPR001841">
    <property type="entry name" value="Znf_RING"/>
</dbReference>
<reference evidence="6 7" key="1">
    <citation type="journal article" date="2021" name="Cell">
        <title>Tracing the genetic footprints of vertebrate landing in non-teleost ray-finned fishes.</title>
        <authorList>
            <person name="Bi X."/>
            <person name="Wang K."/>
            <person name="Yang L."/>
            <person name="Pan H."/>
            <person name="Jiang H."/>
            <person name="Wei Q."/>
            <person name="Fang M."/>
            <person name="Yu H."/>
            <person name="Zhu C."/>
            <person name="Cai Y."/>
            <person name="He Y."/>
            <person name="Gan X."/>
            <person name="Zeng H."/>
            <person name="Yu D."/>
            <person name="Zhu Y."/>
            <person name="Jiang H."/>
            <person name="Qiu Q."/>
            <person name="Yang H."/>
            <person name="Zhang Y.E."/>
            <person name="Wang W."/>
            <person name="Zhu M."/>
            <person name="He S."/>
            <person name="Zhang G."/>
        </authorList>
    </citation>
    <scope>NUCLEOTIDE SEQUENCE [LARGE SCALE GENOMIC DNA]</scope>
    <source>
        <strain evidence="6">Bchr_013</strain>
    </source>
</reference>
<name>A0A8X8BJU8_POLSE</name>
<evidence type="ECO:0000256" key="3">
    <source>
        <dbReference type="ARBA" id="ARBA00022833"/>
    </source>
</evidence>
<feature type="compositionally biased region" description="Polar residues" evidence="4">
    <location>
        <begin position="470"/>
        <end position="485"/>
    </location>
</feature>
<evidence type="ECO:0000256" key="2">
    <source>
        <dbReference type="ARBA" id="ARBA00022771"/>
    </source>
</evidence>
<feature type="domain" description="RING-type" evidence="5">
    <location>
        <begin position="371"/>
        <end position="406"/>
    </location>
</feature>
<dbReference type="InterPro" id="IPR023247">
    <property type="entry name" value="IC97/Dnai7-like"/>
</dbReference>
<gene>
    <name evidence="6" type="primary">Casc1</name>
    <name evidence="6" type="ORF">GTO96_0021602</name>
</gene>
<feature type="compositionally biased region" description="Low complexity" evidence="4">
    <location>
        <begin position="258"/>
        <end position="271"/>
    </location>
</feature>
<dbReference type="PANTHER" id="PTHR20929">
    <property type="entry name" value="LUNG ADENOMA SUSCEPTIBILITY 1-RELATED"/>
    <property type="match status" value="1"/>
</dbReference>